<dbReference type="InterPro" id="IPR031304">
    <property type="entry name" value="SLT_2"/>
</dbReference>
<accession>A0A429Z3H8</accession>
<dbReference type="GO" id="GO:0008933">
    <property type="term" value="F:peptidoglycan lytic transglycosylase activity"/>
    <property type="evidence" value="ECO:0007669"/>
    <property type="project" value="TreeGrafter"/>
</dbReference>
<dbReference type="InterPro" id="IPR043426">
    <property type="entry name" value="MltB-like"/>
</dbReference>
<protein>
    <submittedName>
        <fullName evidence="3">Lytic murein transglycosylase</fullName>
    </submittedName>
</protein>
<dbReference type="EMBL" id="RWKW01000002">
    <property type="protein sequence ID" value="RST88228.1"/>
    <property type="molecule type" value="Genomic_DNA"/>
</dbReference>
<dbReference type="Gene3D" id="1.10.8.350">
    <property type="entry name" value="Bacterial muramidase"/>
    <property type="match status" value="1"/>
</dbReference>
<feature type="chain" id="PRO_5019449657" evidence="1">
    <location>
        <begin position="27"/>
        <end position="271"/>
    </location>
</feature>
<sequence>MELMPKGKLIASALLAVVLGTGGAHAAQCGNTSSGFDAWKQSMAQEASRAGVGQRGLAALQATSYNTGTISADRNQKSFRYTLEKFMQVRGAPTIVARGKRLKTENAQLFRNIEARYGVPAGPLLAIWGMETAFGGFMGDTNLISATATLAYDCRRSEFFTGHLIAALQLVDRGVVSANSVGAKHGELGQTQFLPGSVLRYGVDGDGDGKIDLVRSRADALASTANFLRAHGWRPGAGYQPGQPNYVAIQGWNAATVYQQAIAIMGKQIDG</sequence>
<evidence type="ECO:0000313" key="3">
    <source>
        <dbReference type="EMBL" id="RST88228.1"/>
    </source>
</evidence>
<dbReference type="PANTHER" id="PTHR30163">
    <property type="entry name" value="MEMBRANE-BOUND LYTIC MUREIN TRANSGLYCOSYLASE B"/>
    <property type="match status" value="1"/>
</dbReference>
<evidence type="ECO:0000259" key="2">
    <source>
        <dbReference type="Pfam" id="PF13406"/>
    </source>
</evidence>
<dbReference type="OrthoDB" id="9808544at2"/>
<dbReference type="CDD" id="cd13399">
    <property type="entry name" value="Slt35-like"/>
    <property type="match status" value="1"/>
</dbReference>
<dbReference type="RefSeq" id="WP_126697503.1">
    <property type="nucleotide sequence ID" value="NZ_RWKW01000002.1"/>
</dbReference>
<dbReference type="InterPro" id="IPR023346">
    <property type="entry name" value="Lysozyme-like_dom_sf"/>
</dbReference>
<evidence type="ECO:0000313" key="4">
    <source>
        <dbReference type="Proteomes" id="UP000278398"/>
    </source>
</evidence>
<name>A0A429Z3H8_9HYPH</name>
<evidence type="ECO:0000256" key="1">
    <source>
        <dbReference type="SAM" id="SignalP"/>
    </source>
</evidence>
<keyword evidence="1" id="KW-0732">Signal</keyword>
<dbReference type="AlphaFoldDB" id="A0A429Z3H8"/>
<dbReference type="Gene3D" id="1.10.530.10">
    <property type="match status" value="1"/>
</dbReference>
<dbReference type="Proteomes" id="UP000278398">
    <property type="component" value="Unassembled WGS sequence"/>
</dbReference>
<comment type="caution">
    <text evidence="3">The sequence shown here is derived from an EMBL/GenBank/DDBJ whole genome shotgun (WGS) entry which is preliminary data.</text>
</comment>
<reference evidence="3 4" key="1">
    <citation type="submission" date="2018-12" db="EMBL/GenBank/DDBJ databases">
        <title>Mesorhizobium carbonis sp. nov., isolated from coal mine water.</title>
        <authorList>
            <person name="Xin W."/>
            <person name="Xu Z."/>
            <person name="Xiang F."/>
            <person name="Zhang J."/>
            <person name="Xi L."/>
            <person name="Liu J."/>
        </authorList>
    </citation>
    <scope>NUCLEOTIDE SEQUENCE [LARGE SCALE GENOMIC DNA]</scope>
    <source>
        <strain evidence="3 4">B2.3</strain>
    </source>
</reference>
<gene>
    <name evidence="3" type="ORF">EJC49_00560</name>
</gene>
<feature type="signal peptide" evidence="1">
    <location>
        <begin position="1"/>
        <end position="26"/>
    </location>
</feature>
<feature type="domain" description="Transglycosylase SLT" evidence="2">
    <location>
        <begin position="36"/>
        <end position="239"/>
    </location>
</feature>
<keyword evidence="4" id="KW-1185">Reference proteome</keyword>
<dbReference type="PANTHER" id="PTHR30163:SF8">
    <property type="entry name" value="LYTIC MUREIN TRANSGLYCOSYLASE"/>
    <property type="match status" value="1"/>
</dbReference>
<dbReference type="Pfam" id="PF13406">
    <property type="entry name" value="SLT_2"/>
    <property type="match status" value="1"/>
</dbReference>
<dbReference type="SUPFAM" id="SSF53955">
    <property type="entry name" value="Lysozyme-like"/>
    <property type="match status" value="1"/>
</dbReference>
<proteinExistence type="predicted"/>
<dbReference type="GO" id="GO:0009253">
    <property type="term" value="P:peptidoglycan catabolic process"/>
    <property type="evidence" value="ECO:0007669"/>
    <property type="project" value="TreeGrafter"/>
</dbReference>
<organism evidence="3 4">
    <name type="scientific">Aquibium carbonis</name>
    <dbReference type="NCBI Taxonomy" id="2495581"/>
    <lineage>
        <taxon>Bacteria</taxon>
        <taxon>Pseudomonadati</taxon>
        <taxon>Pseudomonadota</taxon>
        <taxon>Alphaproteobacteria</taxon>
        <taxon>Hyphomicrobiales</taxon>
        <taxon>Phyllobacteriaceae</taxon>
        <taxon>Aquibium</taxon>
    </lineage>
</organism>